<protein>
    <submittedName>
        <fullName evidence="2">Uncharacterized protein</fullName>
    </submittedName>
</protein>
<gene>
    <name evidence="2" type="ORF">D0Y96_08425</name>
</gene>
<evidence type="ECO:0000313" key="2">
    <source>
        <dbReference type="EMBL" id="RFU16766.1"/>
    </source>
</evidence>
<organism evidence="2 3">
    <name type="scientific">Paracidobacterium acidisoli</name>
    <dbReference type="NCBI Taxonomy" id="2303751"/>
    <lineage>
        <taxon>Bacteria</taxon>
        <taxon>Pseudomonadati</taxon>
        <taxon>Acidobacteriota</taxon>
        <taxon>Terriglobia</taxon>
        <taxon>Terriglobales</taxon>
        <taxon>Acidobacteriaceae</taxon>
        <taxon>Paracidobacterium</taxon>
    </lineage>
</organism>
<dbReference type="AlphaFoldDB" id="A0A372IPD3"/>
<sequence>MATVSALLMIMDAENGRQGSGRRAQKSDQAAVHDTGFDGSRGTVRITVAMAERKPITERKPIPCRVRRARRLRQREPGARRIFP</sequence>
<reference evidence="2 3" key="1">
    <citation type="submission" date="2018-08" db="EMBL/GenBank/DDBJ databases">
        <title>Acidipila sp. 4G-K13, an acidobacterium isolated from forest soil.</title>
        <authorList>
            <person name="Gao Z.-H."/>
            <person name="Qiu L.-H."/>
        </authorList>
    </citation>
    <scope>NUCLEOTIDE SEQUENCE [LARGE SCALE GENOMIC DNA]</scope>
    <source>
        <strain evidence="2 3">4G-K13</strain>
    </source>
</reference>
<name>A0A372IPD3_9BACT</name>
<feature type="region of interest" description="Disordered" evidence="1">
    <location>
        <begin position="13"/>
        <end position="39"/>
    </location>
</feature>
<dbReference type="EMBL" id="QVQT01000003">
    <property type="protein sequence ID" value="RFU16766.1"/>
    <property type="molecule type" value="Genomic_DNA"/>
</dbReference>
<dbReference type="Proteomes" id="UP000264702">
    <property type="component" value="Unassembled WGS sequence"/>
</dbReference>
<evidence type="ECO:0000256" key="1">
    <source>
        <dbReference type="SAM" id="MobiDB-lite"/>
    </source>
</evidence>
<accession>A0A372IPD3</accession>
<evidence type="ECO:0000313" key="3">
    <source>
        <dbReference type="Proteomes" id="UP000264702"/>
    </source>
</evidence>
<proteinExistence type="predicted"/>
<keyword evidence="3" id="KW-1185">Reference proteome</keyword>
<comment type="caution">
    <text evidence="2">The sequence shown here is derived from an EMBL/GenBank/DDBJ whole genome shotgun (WGS) entry which is preliminary data.</text>
</comment>